<evidence type="ECO:0000313" key="4">
    <source>
        <dbReference type="EMBL" id="KRM05640.1"/>
    </source>
</evidence>
<dbReference type="PROSITE" id="PS51677">
    <property type="entry name" value="NODB"/>
    <property type="match status" value="1"/>
</dbReference>
<dbReference type="Proteomes" id="UP000051451">
    <property type="component" value="Unassembled WGS sequence"/>
</dbReference>
<dbReference type="InterPro" id="IPR011330">
    <property type="entry name" value="Glyco_hydro/deAcase_b/a-brl"/>
</dbReference>
<dbReference type="SUPFAM" id="SSF88713">
    <property type="entry name" value="Glycoside hydrolase/deacetylase"/>
    <property type="match status" value="1"/>
</dbReference>
<evidence type="ECO:0000256" key="1">
    <source>
        <dbReference type="ARBA" id="ARBA00004613"/>
    </source>
</evidence>
<organism evidence="4 5">
    <name type="scientific">Liquorilactobacillus ghanensis DSM 18630</name>
    <dbReference type="NCBI Taxonomy" id="1423750"/>
    <lineage>
        <taxon>Bacteria</taxon>
        <taxon>Bacillati</taxon>
        <taxon>Bacillota</taxon>
        <taxon>Bacilli</taxon>
        <taxon>Lactobacillales</taxon>
        <taxon>Lactobacillaceae</taxon>
        <taxon>Liquorilactobacillus</taxon>
    </lineage>
</organism>
<dbReference type="GeneID" id="98319354"/>
<dbReference type="EMBL" id="AZGB01000018">
    <property type="protein sequence ID" value="KRM05640.1"/>
    <property type="molecule type" value="Genomic_DNA"/>
</dbReference>
<dbReference type="PANTHER" id="PTHR34216:SF3">
    <property type="entry name" value="POLY-BETA-1,6-N-ACETYL-D-GLUCOSAMINE N-DEACETYLASE"/>
    <property type="match status" value="1"/>
</dbReference>
<comment type="caution">
    <text evidence="4">The sequence shown here is derived from an EMBL/GenBank/DDBJ whole genome shotgun (WGS) entry which is preliminary data.</text>
</comment>
<dbReference type="STRING" id="1423750.FC89_GL001344"/>
<dbReference type="PATRIC" id="fig|1423750.3.peg.1376"/>
<dbReference type="GO" id="GO:0016810">
    <property type="term" value="F:hydrolase activity, acting on carbon-nitrogen (but not peptide) bonds"/>
    <property type="evidence" value="ECO:0007669"/>
    <property type="project" value="InterPro"/>
</dbReference>
<dbReference type="GO" id="GO:0005576">
    <property type="term" value="C:extracellular region"/>
    <property type="evidence" value="ECO:0007669"/>
    <property type="project" value="UniProtKB-SubCell"/>
</dbReference>
<evidence type="ECO:0000313" key="5">
    <source>
        <dbReference type="Proteomes" id="UP000051451"/>
    </source>
</evidence>
<protein>
    <submittedName>
        <fullName evidence="4">Polysaccharide deacetylase</fullName>
    </submittedName>
</protein>
<dbReference type="Gene3D" id="3.20.20.370">
    <property type="entry name" value="Glycoside hydrolase/deacetylase"/>
    <property type="match status" value="1"/>
</dbReference>
<sequence>MKNIKNGWHIVYILIFVVAVLCSIKLAYSQKVIDNESKSELSTRSFPKNQEKRNGIQILCYHRIVKDNSLTNVTKKLSNNDQIHEYSVTLPTFKHQIRTLKQHHARIISMKTAEMMMKSGKKFKHQYVVITFDDCDQTIFENAVPFLEQQGIPYTMFIVTGQVGNYNRGNQMEDWSKIQSLNKKSKLVTFGFHSNNFHYLVDNKPALTLPENYQAFKKDLHESQEKFQNKLHIKSNLYAYPYGKATDRIQDYLQKHGYVTFSLNMGIIDNDRDTKKGALPRIMVTNKSWKQGVLKWLR</sequence>
<gene>
    <name evidence="4" type="ORF">FC89_GL001344</name>
</gene>
<reference evidence="4 5" key="1">
    <citation type="journal article" date="2015" name="Genome Announc.">
        <title>Expanding the biotechnology potential of lactobacilli through comparative genomics of 213 strains and associated genera.</title>
        <authorList>
            <person name="Sun Z."/>
            <person name="Harris H.M."/>
            <person name="McCann A."/>
            <person name="Guo C."/>
            <person name="Argimon S."/>
            <person name="Zhang W."/>
            <person name="Yang X."/>
            <person name="Jeffery I.B."/>
            <person name="Cooney J.C."/>
            <person name="Kagawa T.F."/>
            <person name="Liu W."/>
            <person name="Song Y."/>
            <person name="Salvetti E."/>
            <person name="Wrobel A."/>
            <person name="Rasinkangas P."/>
            <person name="Parkhill J."/>
            <person name="Rea M.C."/>
            <person name="O'Sullivan O."/>
            <person name="Ritari J."/>
            <person name="Douillard F.P."/>
            <person name="Paul Ross R."/>
            <person name="Yang R."/>
            <person name="Briner A.E."/>
            <person name="Felis G.E."/>
            <person name="de Vos W.M."/>
            <person name="Barrangou R."/>
            <person name="Klaenhammer T.R."/>
            <person name="Caufield P.W."/>
            <person name="Cui Y."/>
            <person name="Zhang H."/>
            <person name="O'Toole P.W."/>
        </authorList>
    </citation>
    <scope>NUCLEOTIDE SEQUENCE [LARGE SCALE GENOMIC DNA]</scope>
    <source>
        <strain evidence="4 5">DSM 18630</strain>
    </source>
</reference>
<evidence type="ECO:0000259" key="3">
    <source>
        <dbReference type="PROSITE" id="PS51677"/>
    </source>
</evidence>
<dbReference type="InterPro" id="IPR002509">
    <property type="entry name" value="NODB_dom"/>
</dbReference>
<dbReference type="AlphaFoldDB" id="A0A0R1VIW5"/>
<keyword evidence="2" id="KW-0732">Signal</keyword>
<keyword evidence="5" id="KW-1185">Reference proteome</keyword>
<evidence type="ECO:0000256" key="2">
    <source>
        <dbReference type="ARBA" id="ARBA00022729"/>
    </source>
</evidence>
<dbReference type="PANTHER" id="PTHR34216">
    <property type="match status" value="1"/>
</dbReference>
<accession>A0A0R1VIW5</accession>
<proteinExistence type="predicted"/>
<dbReference type="OrthoDB" id="9778320at2"/>
<name>A0A0R1VIW5_9LACO</name>
<dbReference type="InterPro" id="IPR051398">
    <property type="entry name" value="Polysacch_Deacetylase"/>
</dbReference>
<dbReference type="GO" id="GO:0005975">
    <property type="term" value="P:carbohydrate metabolic process"/>
    <property type="evidence" value="ECO:0007669"/>
    <property type="project" value="InterPro"/>
</dbReference>
<dbReference type="Pfam" id="PF01522">
    <property type="entry name" value="Polysacc_deac_1"/>
    <property type="match status" value="1"/>
</dbReference>
<dbReference type="RefSeq" id="WP_057872082.1">
    <property type="nucleotide sequence ID" value="NZ_AZGB01000018.1"/>
</dbReference>
<feature type="domain" description="NodB homology" evidence="3">
    <location>
        <begin position="126"/>
        <end position="298"/>
    </location>
</feature>
<comment type="subcellular location">
    <subcellularLocation>
        <location evidence="1">Secreted</location>
    </subcellularLocation>
</comment>